<keyword evidence="7" id="KW-0479">Metal-binding</keyword>
<evidence type="ECO:0000256" key="16">
    <source>
        <dbReference type="ARBA" id="ARBA00024013"/>
    </source>
</evidence>
<keyword evidence="3" id="KW-0813">Transport</keyword>
<dbReference type="GO" id="GO:0046872">
    <property type="term" value="F:metal ion binding"/>
    <property type="evidence" value="ECO:0007669"/>
    <property type="project" value="UniProtKB-KW"/>
</dbReference>
<evidence type="ECO:0000256" key="17">
    <source>
        <dbReference type="SAM" id="Coils"/>
    </source>
</evidence>
<feature type="domain" description="AIG1-type G" evidence="18">
    <location>
        <begin position="2"/>
        <end position="154"/>
    </location>
</feature>
<evidence type="ECO:0000256" key="1">
    <source>
        <dbReference type="ARBA" id="ARBA00001946"/>
    </source>
</evidence>
<protein>
    <recommendedName>
        <fullName evidence="18">AIG1-type G domain-containing protein</fullName>
    </recommendedName>
</protein>
<evidence type="ECO:0000256" key="10">
    <source>
        <dbReference type="ARBA" id="ARBA00022805"/>
    </source>
</evidence>
<evidence type="ECO:0000313" key="19">
    <source>
        <dbReference type="EMBL" id="EPZ35744.1"/>
    </source>
</evidence>
<dbReference type="PANTHER" id="PTHR10903">
    <property type="entry name" value="GTPASE, IMAP FAMILY MEMBER-RELATED"/>
    <property type="match status" value="1"/>
</dbReference>
<dbReference type="GO" id="GO:0016020">
    <property type="term" value="C:membrane"/>
    <property type="evidence" value="ECO:0007669"/>
    <property type="project" value="UniProtKB-SubCell"/>
</dbReference>
<name>A0A075B404_ROZAC</name>
<keyword evidence="13" id="KW-1133">Transmembrane helix</keyword>
<dbReference type="InterPro" id="IPR027417">
    <property type="entry name" value="P-loop_NTPase"/>
</dbReference>
<evidence type="ECO:0000256" key="11">
    <source>
        <dbReference type="ARBA" id="ARBA00022842"/>
    </source>
</evidence>
<keyword evidence="11" id="KW-0460">Magnesium</keyword>
<dbReference type="Pfam" id="PF04548">
    <property type="entry name" value="AIG1"/>
    <property type="match status" value="1"/>
</dbReference>
<keyword evidence="5" id="KW-0934">Plastid</keyword>
<evidence type="ECO:0000256" key="5">
    <source>
        <dbReference type="ARBA" id="ARBA00022640"/>
    </source>
</evidence>
<comment type="cofactor">
    <cofactor evidence="1">
        <name>Mg(2+)</name>
        <dbReference type="ChEBI" id="CHEBI:18420"/>
    </cofactor>
</comment>
<dbReference type="InterPro" id="IPR006703">
    <property type="entry name" value="G_AIG1"/>
</dbReference>
<evidence type="ECO:0000256" key="14">
    <source>
        <dbReference type="ARBA" id="ARBA00023134"/>
    </source>
</evidence>
<keyword evidence="4" id="KW-0150">Chloroplast</keyword>
<evidence type="ECO:0000256" key="12">
    <source>
        <dbReference type="ARBA" id="ARBA00022927"/>
    </source>
</evidence>
<dbReference type="Proteomes" id="UP000030755">
    <property type="component" value="Unassembled WGS sequence"/>
</dbReference>
<keyword evidence="8" id="KW-0547">Nucleotide-binding</keyword>
<proteinExistence type="predicted"/>
<keyword evidence="10" id="KW-1002">Plastid outer membrane</keyword>
<keyword evidence="17" id="KW-0175">Coiled coil</keyword>
<evidence type="ECO:0000256" key="6">
    <source>
        <dbReference type="ARBA" id="ARBA00022692"/>
    </source>
</evidence>
<dbReference type="GO" id="GO:0015031">
    <property type="term" value="P:protein transport"/>
    <property type="evidence" value="ECO:0007669"/>
    <property type="project" value="UniProtKB-KW"/>
</dbReference>
<accession>A0A075B404</accession>
<feature type="coiled-coil region" evidence="17">
    <location>
        <begin position="217"/>
        <end position="251"/>
    </location>
</feature>
<keyword evidence="15" id="KW-0472">Membrane</keyword>
<evidence type="ECO:0000256" key="15">
    <source>
        <dbReference type="ARBA" id="ARBA00023136"/>
    </source>
</evidence>
<dbReference type="HOGENOM" id="CLU_512053_0_0_1"/>
<keyword evidence="14" id="KW-0342">GTP-binding</keyword>
<keyword evidence="12" id="KW-0653">Protein transport</keyword>
<evidence type="ECO:0000259" key="18">
    <source>
        <dbReference type="Pfam" id="PF04548"/>
    </source>
</evidence>
<evidence type="ECO:0000256" key="13">
    <source>
        <dbReference type="ARBA" id="ARBA00022989"/>
    </source>
</evidence>
<dbReference type="OrthoDB" id="2411449at2759"/>
<gene>
    <name evidence="19" type="ORF">O9G_003362</name>
</gene>
<dbReference type="GO" id="GO:0005525">
    <property type="term" value="F:GTP binding"/>
    <property type="evidence" value="ECO:0007669"/>
    <property type="project" value="UniProtKB-KW"/>
</dbReference>
<dbReference type="SUPFAM" id="SSF52540">
    <property type="entry name" value="P-loop containing nucleoside triphosphate hydrolases"/>
    <property type="match status" value="1"/>
</dbReference>
<evidence type="ECO:0000256" key="4">
    <source>
        <dbReference type="ARBA" id="ARBA00022528"/>
    </source>
</evidence>
<evidence type="ECO:0000256" key="3">
    <source>
        <dbReference type="ARBA" id="ARBA00022448"/>
    </source>
</evidence>
<dbReference type="AlphaFoldDB" id="A0A075B404"/>
<evidence type="ECO:0000313" key="20">
    <source>
        <dbReference type="Proteomes" id="UP000030755"/>
    </source>
</evidence>
<evidence type="ECO:0000256" key="9">
    <source>
        <dbReference type="ARBA" id="ARBA00022801"/>
    </source>
</evidence>
<dbReference type="GO" id="GO:0016787">
    <property type="term" value="F:hydrolase activity"/>
    <property type="evidence" value="ECO:0007669"/>
    <property type="project" value="UniProtKB-KW"/>
</dbReference>
<dbReference type="EMBL" id="KE560765">
    <property type="protein sequence ID" value="EPZ35744.1"/>
    <property type="molecule type" value="Genomic_DNA"/>
</dbReference>
<evidence type="ECO:0000256" key="8">
    <source>
        <dbReference type="ARBA" id="ARBA00022741"/>
    </source>
</evidence>
<keyword evidence="9" id="KW-0378">Hydrolase</keyword>
<reference evidence="19 20" key="1">
    <citation type="journal article" date="2013" name="Curr. Biol.">
        <title>Shared signatures of parasitism and phylogenomics unite Cryptomycota and microsporidia.</title>
        <authorList>
            <person name="James T.Y."/>
            <person name="Pelin A."/>
            <person name="Bonen L."/>
            <person name="Ahrendt S."/>
            <person name="Sain D."/>
            <person name="Corradi N."/>
            <person name="Stajich J.E."/>
        </authorList>
    </citation>
    <scope>NUCLEOTIDE SEQUENCE [LARGE SCALE GENOMIC DNA]</scope>
    <source>
        <strain evidence="19 20">CSF55</strain>
    </source>
</reference>
<organism evidence="19 20">
    <name type="scientific">Rozella allomycis (strain CSF55)</name>
    <dbReference type="NCBI Taxonomy" id="988480"/>
    <lineage>
        <taxon>Eukaryota</taxon>
        <taxon>Fungi</taxon>
        <taxon>Fungi incertae sedis</taxon>
        <taxon>Cryptomycota</taxon>
        <taxon>Cryptomycota incertae sedis</taxon>
        <taxon>Rozella</taxon>
    </lineage>
</organism>
<keyword evidence="20" id="KW-1185">Reference proteome</keyword>
<dbReference type="InterPro" id="IPR045058">
    <property type="entry name" value="GIMA/IAN/Toc"/>
</dbReference>
<dbReference type="Gene3D" id="3.40.50.300">
    <property type="entry name" value="P-loop containing nucleotide triphosphate hydrolases"/>
    <property type="match status" value="1"/>
</dbReference>
<sequence>MGAGKSSIVNVLHGLLDLDDGDENAVAKTSSGVESCTCIVKPYSCSHDGISLRVIDTPGFEEDNDKNNEISSQILSKVPEFLKDGFDAFFLVVSIERKSDFKLSNIMSSWNSLINEEGYKHGFVVFTFADNIIYDETAENEKIQEFKKVMANIAPSGLLDSVKYLFYRHNKLTLFRNNKKEKIYDEGARRVFLENAYAGIYQKCIENNGRSFSTLEMMQAKQNHEAELTMIEEYRKKRLEMKRLYENLVATTGTLSADLIKISEAAKKVAPSTFEIVNETKKTQKQILQDETNFHAQHSNFYEGVTKFHFDREQIEQAAKNLTAFVEVCHESLETYNIVTKKFTETFNTMQPLKIETSSLPWPPFYFLSDWLTRADLLPYLQRELNEAFKYYKDKFEVVADDIKNGNVAMPKLNVTNPTLSNYTSHMEKLKTFNSTISLAAERIRNSTIEMEKIPSISDYPNNQIMLQIANYDRHREFVWGVSPRTYFRFKQDVEELPIYYVNFNETVREGADSMFRRQLREFFGYRVK</sequence>
<keyword evidence="6" id="KW-0812">Transmembrane</keyword>
<comment type="subcellular location">
    <subcellularLocation>
        <location evidence="2">Membrane</location>
        <topology evidence="2">Single-pass membrane protein</topology>
    </subcellularLocation>
    <subcellularLocation>
        <location evidence="16">Plastid</location>
        <location evidence="16">Chloroplast outer membrane</location>
    </subcellularLocation>
</comment>
<evidence type="ECO:0000256" key="2">
    <source>
        <dbReference type="ARBA" id="ARBA00004167"/>
    </source>
</evidence>
<dbReference type="PANTHER" id="PTHR10903:SF135">
    <property type="entry name" value="TRANSLOCASE OF CHLOROPLAST 120, CHLOROPLASTIC-RELATED"/>
    <property type="match status" value="1"/>
</dbReference>
<evidence type="ECO:0000256" key="7">
    <source>
        <dbReference type="ARBA" id="ARBA00022723"/>
    </source>
</evidence>